<keyword evidence="5 7" id="KW-1133">Transmembrane helix</keyword>
<evidence type="ECO:0000256" key="6">
    <source>
        <dbReference type="ARBA" id="ARBA00023136"/>
    </source>
</evidence>
<comment type="subcellular location">
    <subcellularLocation>
        <location evidence="1 7">Cell membrane</location>
        <topology evidence="1 7">Multi-pass membrane protein</topology>
    </subcellularLocation>
</comment>
<evidence type="ECO:0000313" key="9">
    <source>
        <dbReference type="EMBL" id="RIX60570.1"/>
    </source>
</evidence>
<keyword evidence="4 7" id="KW-0812">Transmembrane</keyword>
<dbReference type="AlphaFoldDB" id="A0A3A1VST5"/>
<keyword evidence="10" id="KW-1185">Reference proteome</keyword>
<proteinExistence type="inferred from homology"/>
<protein>
    <submittedName>
        <fullName evidence="9">Carbohydrate ABC transporter permease</fullName>
    </submittedName>
</protein>
<dbReference type="RefSeq" id="WP_119597946.1">
    <property type="nucleotide sequence ID" value="NZ_QXQA01000001.1"/>
</dbReference>
<name>A0A3A1VST5_9BACL</name>
<dbReference type="SUPFAM" id="SSF161098">
    <property type="entry name" value="MetI-like"/>
    <property type="match status" value="1"/>
</dbReference>
<feature type="transmembrane region" description="Helical" evidence="7">
    <location>
        <begin position="77"/>
        <end position="96"/>
    </location>
</feature>
<evidence type="ECO:0000313" key="10">
    <source>
        <dbReference type="Proteomes" id="UP000266482"/>
    </source>
</evidence>
<feature type="transmembrane region" description="Helical" evidence="7">
    <location>
        <begin position="265"/>
        <end position="285"/>
    </location>
</feature>
<comment type="similarity">
    <text evidence="7">Belongs to the binding-protein-dependent transport system permease family.</text>
</comment>
<dbReference type="GO" id="GO:0005886">
    <property type="term" value="C:plasma membrane"/>
    <property type="evidence" value="ECO:0007669"/>
    <property type="project" value="UniProtKB-SubCell"/>
</dbReference>
<dbReference type="EMBL" id="QXQA01000001">
    <property type="protein sequence ID" value="RIX60570.1"/>
    <property type="molecule type" value="Genomic_DNA"/>
</dbReference>
<dbReference type="PANTHER" id="PTHR43744">
    <property type="entry name" value="ABC TRANSPORTER PERMEASE PROTEIN MG189-RELATED-RELATED"/>
    <property type="match status" value="1"/>
</dbReference>
<evidence type="ECO:0000256" key="4">
    <source>
        <dbReference type="ARBA" id="ARBA00022692"/>
    </source>
</evidence>
<reference evidence="9 10" key="1">
    <citation type="submission" date="2018-09" db="EMBL/GenBank/DDBJ databases">
        <title>Paenibacillus aracenensis nov. sp. isolated from a cave in southern Spain.</title>
        <authorList>
            <person name="Jurado V."/>
            <person name="Gutierrez-Patricio S."/>
            <person name="Gonzalez-Pimentel J.L."/>
            <person name="Miller A.Z."/>
            <person name="Laiz L."/>
            <person name="Saiz-Jimenez C."/>
        </authorList>
    </citation>
    <scope>NUCLEOTIDE SEQUENCE [LARGE SCALE GENOMIC DNA]</scope>
    <source>
        <strain evidence="9 10">DSM 22867</strain>
    </source>
</reference>
<evidence type="ECO:0000256" key="5">
    <source>
        <dbReference type="ARBA" id="ARBA00022989"/>
    </source>
</evidence>
<feature type="transmembrane region" description="Helical" evidence="7">
    <location>
        <begin position="12"/>
        <end position="30"/>
    </location>
</feature>
<dbReference type="GO" id="GO:0055085">
    <property type="term" value="P:transmembrane transport"/>
    <property type="evidence" value="ECO:0007669"/>
    <property type="project" value="InterPro"/>
</dbReference>
<feature type="domain" description="ABC transmembrane type-1" evidence="8">
    <location>
        <begin position="73"/>
        <end position="285"/>
    </location>
</feature>
<dbReference type="Pfam" id="PF00528">
    <property type="entry name" value="BPD_transp_1"/>
    <property type="match status" value="1"/>
</dbReference>
<dbReference type="Gene3D" id="1.10.3720.10">
    <property type="entry name" value="MetI-like"/>
    <property type="match status" value="1"/>
</dbReference>
<evidence type="ECO:0000259" key="8">
    <source>
        <dbReference type="PROSITE" id="PS50928"/>
    </source>
</evidence>
<dbReference type="InterPro" id="IPR000515">
    <property type="entry name" value="MetI-like"/>
</dbReference>
<dbReference type="InterPro" id="IPR035906">
    <property type="entry name" value="MetI-like_sf"/>
</dbReference>
<feature type="transmembrane region" description="Helical" evidence="7">
    <location>
        <begin position="139"/>
        <end position="160"/>
    </location>
</feature>
<dbReference type="PROSITE" id="PS50928">
    <property type="entry name" value="ABC_TM1"/>
    <property type="match status" value="1"/>
</dbReference>
<feature type="transmembrane region" description="Helical" evidence="7">
    <location>
        <begin position="108"/>
        <end position="127"/>
    </location>
</feature>
<feature type="transmembrane region" description="Helical" evidence="7">
    <location>
        <begin position="181"/>
        <end position="206"/>
    </location>
</feature>
<evidence type="ECO:0000256" key="7">
    <source>
        <dbReference type="RuleBase" id="RU363032"/>
    </source>
</evidence>
<evidence type="ECO:0000256" key="2">
    <source>
        <dbReference type="ARBA" id="ARBA00022448"/>
    </source>
</evidence>
<comment type="caution">
    <text evidence="9">The sequence shown here is derived from an EMBL/GenBank/DDBJ whole genome shotgun (WGS) entry which is preliminary data.</text>
</comment>
<dbReference type="OrthoDB" id="9810086at2"/>
<dbReference type="CDD" id="cd06261">
    <property type="entry name" value="TM_PBP2"/>
    <property type="match status" value="1"/>
</dbReference>
<keyword evidence="6 7" id="KW-0472">Membrane</keyword>
<gene>
    <name evidence="9" type="ORF">D3P08_03175</name>
</gene>
<organism evidence="9 10">
    <name type="scientific">Paenibacillus nanensis</name>
    <dbReference type="NCBI Taxonomy" id="393251"/>
    <lineage>
        <taxon>Bacteria</taxon>
        <taxon>Bacillati</taxon>
        <taxon>Bacillota</taxon>
        <taxon>Bacilli</taxon>
        <taxon>Bacillales</taxon>
        <taxon>Paenibacillaceae</taxon>
        <taxon>Paenibacillus</taxon>
    </lineage>
</organism>
<accession>A0A3A1VST5</accession>
<evidence type="ECO:0000256" key="3">
    <source>
        <dbReference type="ARBA" id="ARBA00022475"/>
    </source>
</evidence>
<keyword evidence="2 7" id="KW-0813">Transport</keyword>
<sequence length="300" mass="33622">MKLSRGDKTLHVIIYILLTILGFVTLYPFWNSAVISFNLGIDTAKGGITFWPRVFTLDNYEIVLQDTRIVKAFGVSVLRTIVGTFLSILFTALFAYGMSMKGVVFKKFYMVFAVITMYFSGGLIPSFLVNMELGLMNTFWVLVIPTIISVYNMIIFRTFFMGLPNGLEESARIDGCSPFGVFFRIVLPLSGPVIATLSLFTAVYHWNDWFTATIYIDKADLFPIQTMLQQIMNSNIMTEQLTMATKGNAAAADAMSRMQSVTTKSLTMATMMVATLPIILVYPFVQRFFVKGVLVGSLKE</sequence>
<keyword evidence="3" id="KW-1003">Cell membrane</keyword>
<evidence type="ECO:0000256" key="1">
    <source>
        <dbReference type="ARBA" id="ARBA00004651"/>
    </source>
</evidence>
<dbReference type="PANTHER" id="PTHR43744:SF9">
    <property type="entry name" value="POLYGALACTURONAN_RHAMNOGALACTURONAN TRANSPORT SYSTEM PERMEASE PROTEIN YTCP"/>
    <property type="match status" value="1"/>
</dbReference>
<dbReference type="Proteomes" id="UP000266482">
    <property type="component" value="Unassembled WGS sequence"/>
</dbReference>